<dbReference type="NCBIfam" id="TIGR03173">
    <property type="entry name" value="pbuX"/>
    <property type="match status" value="1"/>
</dbReference>
<feature type="transmembrane region" description="Helical" evidence="8">
    <location>
        <begin position="98"/>
        <end position="124"/>
    </location>
</feature>
<feature type="transmembrane region" description="Helical" evidence="8">
    <location>
        <begin position="234"/>
        <end position="255"/>
    </location>
</feature>
<proteinExistence type="inferred from homology"/>
<keyword evidence="4" id="KW-1003">Cell membrane</keyword>
<evidence type="ECO:0000256" key="2">
    <source>
        <dbReference type="ARBA" id="ARBA00008821"/>
    </source>
</evidence>
<gene>
    <name evidence="9" type="ORF">KKR91_14355</name>
</gene>
<dbReference type="GO" id="GO:0005886">
    <property type="term" value="C:plasma membrane"/>
    <property type="evidence" value="ECO:0007669"/>
    <property type="project" value="UniProtKB-SubCell"/>
</dbReference>
<feature type="transmembrane region" description="Helical" evidence="8">
    <location>
        <begin position="350"/>
        <end position="371"/>
    </location>
</feature>
<evidence type="ECO:0000256" key="7">
    <source>
        <dbReference type="ARBA" id="ARBA00023136"/>
    </source>
</evidence>
<dbReference type="InterPro" id="IPR006042">
    <property type="entry name" value="Xan_ur_permease"/>
</dbReference>
<evidence type="ECO:0000256" key="4">
    <source>
        <dbReference type="ARBA" id="ARBA00022475"/>
    </source>
</evidence>
<dbReference type="KEGG" id="ajg:KKR91_14355"/>
<feature type="transmembrane region" description="Helical" evidence="8">
    <location>
        <begin position="168"/>
        <end position="187"/>
    </location>
</feature>
<evidence type="ECO:0000256" key="1">
    <source>
        <dbReference type="ARBA" id="ARBA00004651"/>
    </source>
</evidence>
<comment type="similarity">
    <text evidence="2">Belongs to the nucleobase:cation symporter-2 (NCS2) (TC 2.A.40) family.</text>
</comment>
<evidence type="ECO:0000313" key="9">
    <source>
        <dbReference type="EMBL" id="QWC09641.1"/>
    </source>
</evidence>
<evidence type="ECO:0000313" key="10">
    <source>
        <dbReference type="Proteomes" id="UP000676885"/>
    </source>
</evidence>
<dbReference type="InterPro" id="IPR006043">
    <property type="entry name" value="NCS2"/>
</dbReference>
<dbReference type="PROSITE" id="PS01116">
    <property type="entry name" value="XANTH_URACIL_PERMASE"/>
    <property type="match status" value="1"/>
</dbReference>
<dbReference type="NCBIfam" id="NF037981">
    <property type="entry name" value="NCS2_1"/>
    <property type="match status" value="1"/>
</dbReference>
<dbReference type="NCBIfam" id="TIGR00801">
    <property type="entry name" value="ncs2"/>
    <property type="match status" value="1"/>
</dbReference>
<feature type="transmembrane region" description="Helical" evidence="8">
    <location>
        <begin position="415"/>
        <end position="433"/>
    </location>
</feature>
<evidence type="ECO:0000256" key="5">
    <source>
        <dbReference type="ARBA" id="ARBA00022692"/>
    </source>
</evidence>
<keyword evidence="5 8" id="KW-0812">Transmembrane</keyword>
<dbReference type="AlphaFoldDB" id="A0A975M563"/>
<feature type="transmembrane region" description="Helical" evidence="8">
    <location>
        <begin position="131"/>
        <end position="156"/>
    </location>
</feature>
<keyword evidence="3" id="KW-0813">Transport</keyword>
<dbReference type="GO" id="GO:0042907">
    <property type="term" value="F:xanthine transmembrane transporter activity"/>
    <property type="evidence" value="ECO:0007669"/>
    <property type="project" value="TreeGrafter"/>
</dbReference>
<dbReference type="InterPro" id="IPR017588">
    <property type="entry name" value="UacT-like"/>
</dbReference>
<organism evidence="9 10">
    <name type="scientific">Arthrobacter jiangjiafuii</name>
    <dbReference type="NCBI Taxonomy" id="2817475"/>
    <lineage>
        <taxon>Bacteria</taxon>
        <taxon>Bacillati</taxon>
        <taxon>Actinomycetota</taxon>
        <taxon>Actinomycetes</taxon>
        <taxon>Micrococcales</taxon>
        <taxon>Micrococcaceae</taxon>
        <taxon>Arthrobacter</taxon>
    </lineage>
</organism>
<evidence type="ECO:0000256" key="8">
    <source>
        <dbReference type="SAM" id="Phobius"/>
    </source>
</evidence>
<sequence>MASVSITKTPSAVDEKLPPVKLVLAGAQHLLAMYASIAAAPLVLAVALGLPQEQVIYLLAVTALTSGAATILQSVGVWNIGARLPIVQGTTFTAVAPMILIGGQWGLPAIFGSVMAAGLFTFLAARHFSKVLFLFPPVVTGTTITAIGISLVPIAVNWMNGGDQSVTAISVPNLLLSVATLAIILVVARVFAGFLGRIAVLLGLVLGTLLALPFGMVDFSGVRDASVFELPAPFAFGLPTFHISAILAMVLVMLITMVETTSDVLAIGDITGEKVDEKRVAATLRADGLSTLVGGIFNSFPYTAYAQNVGLIRLSGVKSRWAIAAAGGLLILMGLFPKISAVVAAIPMPVLGGAAMVLFGGVAAVGIGILGKADLNNPGNLLIVSVSLGLAMIPVSKPGIFGNFPASLQIVMDNSIVLACLGAIILNLIFNVVGKKGTAPEAPVPERIHSGDPVRS</sequence>
<reference evidence="9 10" key="1">
    <citation type="submission" date="2021-05" db="EMBL/GenBank/DDBJ databases">
        <title>Novel species in genus Arthrobacter.</title>
        <authorList>
            <person name="Zhang G."/>
        </authorList>
    </citation>
    <scope>NUCLEOTIDE SEQUENCE [LARGE SCALE GENOMIC DNA]</scope>
    <source>
        <strain evidence="10">zg-ZUI227</strain>
    </source>
</reference>
<dbReference type="Pfam" id="PF00860">
    <property type="entry name" value="Xan_ur_permease"/>
    <property type="match status" value="1"/>
</dbReference>
<keyword evidence="10" id="KW-1185">Reference proteome</keyword>
<feature type="transmembrane region" description="Helical" evidence="8">
    <location>
        <begin position="57"/>
        <end position="78"/>
    </location>
</feature>
<protein>
    <submittedName>
        <fullName evidence="9">Purine permease</fullName>
    </submittedName>
</protein>
<evidence type="ECO:0000256" key="6">
    <source>
        <dbReference type="ARBA" id="ARBA00022989"/>
    </source>
</evidence>
<feature type="transmembrane region" description="Helical" evidence="8">
    <location>
        <begin position="31"/>
        <end position="50"/>
    </location>
</feature>
<accession>A0A975M563</accession>
<comment type="subcellular location">
    <subcellularLocation>
        <location evidence="1">Cell membrane</location>
        <topology evidence="1">Multi-pass membrane protein</topology>
    </subcellularLocation>
</comment>
<feature type="transmembrane region" description="Helical" evidence="8">
    <location>
        <begin position="194"/>
        <end position="214"/>
    </location>
</feature>
<feature type="transmembrane region" description="Helical" evidence="8">
    <location>
        <begin position="378"/>
        <end position="395"/>
    </location>
</feature>
<evidence type="ECO:0000256" key="3">
    <source>
        <dbReference type="ARBA" id="ARBA00022448"/>
    </source>
</evidence>
<dbReference type="PANTHER" id="PTHR42810">
    <property type="entry name" value="PURINE PERMEASE C1399.01C-RELATED"/>
    <property type="match status" value="1"/>
</dbReference>
<name>A0A975M563_9MICC</name>
<dbReference type="PANTHER" id="PTHR42810:SF4">
    <property type="entry name" value="URIC ACID TRANSPORTER UACT"/>
    <property type="match status" value="1"/>
</dbReference>
<dbReference type="EMBL" id="CP076022">
    <property type="protein sequence ID" value="QWC09641.1"/>
    <property type="molecule type" value="Genomic_DNA"/>
</dbReference>
<dbReference type="RefSeq" id="WP_210227773.1">
    <property type="nucleotide sequence ID" value="NZ_CP076022.1"/>
</dbReference>
<feature type="transmembrane region" description="Helical" evidence="8">
    <location>
        <begin position="321"/>
        <end position="344"/>
    </location>
</feature>
<dbReference type="Proteomes" id="UP000676885">
    <property type="component" value="Chromosome"/>
</dbReference>
<keyword evidence="6 8" id="KW-1133">Transmembrane helix</keyword>
<keyword evidence="7 8" id="KW-0472">Membrane</keyword>